<dbReference type="KEGG" id="parq:DSM112329_04373"/>
<dbReference type="RefSeq" id="WP_354698683.1">
    <property type="nucleotide sequence ID" value="NZ_CP114014.1"/>
</dbReference>
<dbReference type="InterPro" id="IPR051207">
    <property type="entry name" value="ComplexI_NDUFA9_subunit"/>
</dbReference>
<gene>
    <name evidence="2" type="ORF">DSM112329_04373</name>
</gene>
<dbReference type="PANTHER" id="PTHR12126:SF11">
    <property type="entry name" value="NADH DEHYDROGENASE [UBIQUINONE] 1 ALPHA SUBCOMPLEX SUBUNIT 9, MITOCHONDRIAL"/>
    <property type="match status" value="1"/>
</dbReference>
<protein>
    <submittedName>
        <fullName evidence="2">Nucleotide-sugar epimerase</fullName>
    </submittedName>
</protein>
<organism evidence="2">
    <name type="scientific">Paraconexibacter sp. AEG42_29</name>
    <dbReference type="NCBI Taxonomy" id="2997339"/>
    <lineage>
        <taxon>Bacteria</taxon>
        <taxon>Bacillati</taxon>
        <taxon>Actinomycetota</taxon>
        <taxon>Thermoleophilia</taxon>
        <taxon>Solirubrobacterales</taxon>
        <taxon>Paraconexibacteraceae</taxon>
        <taxon>Paraconexibacter</taxon>
    </lineage>
</organism>
<sequence length="306" mass="32426">MSTVLVTGASGYVGAAIVPHLKGSGHTVRAFARTPAKVTAPVDQVVAGDAVTGQGLDRALDGVDVAYFLIHSMEGATPGFDTTEAQAAQNFADAAQRAGVRRVVYLGGLVPTDHDVSRHLASRLAVEEILLQSAPEAVAFRASIVIGAGSRSFRFLVRLVERAPVLPLPAWQRFRTQPIDERDVLALLHAAGTQDDVTGATSYDIGGPDILTYGDLIRRIRDSMLVGRPTLALPISVTPIAAKFAAAIAGEDVALIEPLMESLESDLIADPSHDAAGRFGVRLHSFDAAIEHSLREWEAVEVLSAR</sequence>
<feature type="domain" description="NAD(P)-binding" evidence="1">
    <location>
        <begin position="8"/>
        <end position="110"/>
    </location>
</feature>
<accession>A0AAU7B0T8</accession>
<name>A0AAU7B0T8_9ACTN</name>
<reference evidence="2" key="1">
    <citation type="submission" date="2022-12" db="EMBL/GenBank/DDBJ databases">
        <title>Paraconexibacter alkalitolerans sp. nov. and Baekduia alba sp. nov., isolated from soil and emended description of the genera Paraconexibacter (Chun et al., 2020) and Baekduia (An et al., 2020).</title>
        <authorList>
            <person name="Vieira S."/>
            <person name="Huber K.J."/>
            <person name="Geppert A."/>
            <person name="Wolf J."/>
            <person name="Neumann-Schaal M."/>
            <person name="Muesken M."/>
            <person name="Overmann J."/>
        </authorList>
    </citation>
    <scope>NUCLEOTIDE SEQUENCE</scope>
    <source>
        <strain evidence="2">AEG42_29</strain>
    </source>
</reference>
<dbReference type="InterPro" id="IPR036291">
    <property type="entry name" value="NAD(P)-bd_dom_sf"/>
</dbReference>
<dbReference type="SUPFAM" id="SSF51735">
    <property type="entry name" value="NAD(P)-binding Rossmann-fold domains"/>
    <property type="match status" value="1"/>
</dbReference>
<proteinExistence type="predicted"/>
<evidence type="ECO:0000259" key="1">
    <source>
        <dbReference type="Pfam" id="PF13460"/>
    </source>
</evidence>
<dbReference type="GO" id="GO:0044877">
    <property type="term" value="F:protein-containing complex binding"/>
    <property type="evidence" value="ECO:0007669"/>
    <property type="project" value="TreeGrafter"/>
</dbReference>
<evidence type="ECO:0000313" key="2">
    <source>
        <dbReference type="EMBL" id="XAY07490.1"/>
    </source>
</evidence>
<dbReference type="Gene3D" id="3.40.50.720">
    <property type="entry name" value="NAD(P)-binding Rossmann-like Domain"/>
    <property type="match status" value="1"/>
</dbReference>
<dbReference type="AlphaFoldDB" id="A0AAU7B0T8"/>
<dbReference type="PANTHER" id="PTHR12126">
    <property type="entry name" value="NADH-UBIQUINONE OXIDOREDUCTASE 39 KDA SUBUNIT-RELATED"/>
    <property type="match status" value="1"/>
</dbReference>
<dbReference type="InterPro" id="IPR016040">
    <property type="entry name" value="NAD(P)-bd_dom"/>
</dbReference>
<dbReference type="EMBL" id="CP114014">
    <property type="protein sequence ID" value="XAY07490.1"/>
    <property type="molecule type" value="Genomic_DNA"/>
</dbReference>
<dbReference type="Pfam" id="PF13460">
    <property type="entry name" value="NAD_binding_10"/>
    <property type="match status" value="1"/>
</dbReference>